<dbReference type="OrthoDB" id="10051416at2759"/>
<name>A0A075AUQ7_ROZAC</name>
<organism evidence="2 3">
    <name type="scientific">Rozella allomycis (strain CSF55)</name>
    <dbReference type="NCBI Taxonomy" id="988480"/>
    <lineage>
        <taxon>Eukaryota</taxon>
        <taxon>Fungi</taxon>
        <taxon>Fungi incertae sedis</taxon>
        <taxon>Cryptomycota</taxon>
        <taxon>Cryptomycota incertae sedis</taxon>
        <taxon>Rozella</taxon>
    </lineage>
</organism>
<dbReference type="Pfam" id="PF21678">
    <property type="entry name" value="Csf1_N"/>
    <property type="match status" value="1"/>
</dbReference>
<dbReference type="Proteomes" id="UP000030755">
    <property type="component" value="Unassembled WGS sequence"/>
</dbReference>
<accession>A0A075AUQ7</accession>
<protein>
    <recommendedName>
        <fullName evidence="1">Csf1 N-terminal domain-containing protein</fullName>
    </recommendedName>
</protein>
<dbReference type="PANTHER" id="PTHR32085:SF3">
    <property type="entry name" value="PROTEIN CSF1"/>
    <property type="match status" value="1"/>
</dbReference>
<evidence type="ECO:0000259" key="1">
    <source>
        <dbReference type="Pfam" id="PF21678"/>
    </source>
</evidence>
<reference evidence="2 3" key="1">
    <citation type="journal article" date="2013" name="Curr. Biol.">
        <title>Shared signatures of parasitism and phylogenomics unite Cryptomycota and microsporidia.</title>
        <authorList>
            <person name="James T.Y."/>
            <person name="Pelin A."/>
            <person name="Bonen L."/>
            <person name="Ahrendt S."/>
            <person name="Sain D."/>
            <person name="Corradi N."/>
            <person name="Stajich J.E."/>
        </authorList>
    </citation>
    <scope>NUCLEOTIDE SEQUENCE [LARGE SCALE GENOMIC DNA]</scope>
    <source>
        <strain evidence="2 3">CSF55</strain>
    </source>
</reference>
<dbReference type="EMBL" id="KE561154">
    <property type="protein sequence ID" value="EPZ32452.1"/>
    <property type="molecule type" value="Genomic_DNA"/>
</dbReference>
<dbReference type="HOGENOM" id="CLU_250582_0_0_1"/>
<gene>
    <name evidence="2" type="ORF">O9G_001354</name>
</gene>
<evidence type="ECO:0000313" key="2">
    <source>
        <dbReference type="EMBL" id="EPZ32452.1"/>
    </source>
</evidence>
<evidence type="ECO:0000313" key="3">
    <source>
        <dbReference type="Proteomes" id="UP000030755"/>
    </source>
</evidence>
<dbReference type="GO" id="GO:0016020">
    <property type="term" value="C:membrane"/>
    <property type="evidence" value="ECO:0007669"/>
    <property type="project" value="InterPro"/>
</dbReference>
<proteinExistence type="predicted"/>
<dbReference type="GO" id="GO:0006113">
    <property type="term" value="P:fermentation"/>
    <property type="evidence" value="ECO:0007669"/>
    <property type="project" value="InterPro"/>
</dbReference>
<dbReference type="InterPro" id="IPR048636">
    <property type="entry name" value="Csf1_N"/>
</dbReference>
<sequence length="1464" mass="170594">MSSIKFSLLGGQLLFKNVKYISENMMVSIAEGSITIRYVGLVSVRRYWISETRRGIEVNLNENDYDENGKRCRLAICASGIEVFLYNNTAAYYWINHLKDPAQYPFELPSINLSREWINHVPMFLDLGKSALLIGNKNIPTIFVAEFQKASGVYGAMPSRSSQDVAKSVLILVVSVLKIRQRTNIDYNRVQVEEMEGGGLRGGFNWRRIFKRKTAVETIGMREMVEIDDGEYAKVIEILQSDSLKMNYYVDQAGIHPSSGQDEELPPQWGLDLIFHNSVIKYGPWADRQRDLFMKYFYPFHFHDMKADDQFIIGQMRKYTKFKVFVQFTGKTNWRIPHREASKDYRFNNENAMKRAYGWVDVESHGVIINVNVPMVYSETGTRTEYEITFKEAVIKTSVNYSQFLNAEHLRFHILTVYPLKWRDQAKWEITISGHKASVFLLKEHVFQFNDISNDFSQKPKIRLNEFVPFVYFVNVNLTESNVVFHCNELNIIQQPCDKNENTLITIYSPKSHFKCQLEFDEFEQEKSFIPFDIQIFKPFIELSLPQSHTVACFANQTKFNLLQASMIKIDFNYEYYYDICDSNVDKMAFNILLKNDLVFQTDKIKISTNDDSNASIEITQQNYYGVSPFNLFYANITGTFGCLSGKINDSILLYDAYKTSMYHYYGLEDSIKLKSMHSIEAFIMSFTLNSINAMFDDNNYIESVYSFDDLSLSFVIQDDELFLECGGVKVDQVRIVEREKIEIEKQQREFLAFHGFYDIFESESKERNKLNRQSQRESKLNIGPKIDIESKMNVDQVRIVEREKIEIEKQQREFLAFHGFYDIFESESKERNKSTQRESKLNIESKIDIESKMNVEGLKSDSTSFDEISFKSLSSLHSPKFPQKQSCANNKNKLTYSRYLNTFKKINENESEIYQIELPGSDQLETLIEINSTLNIFISDALIKDINSLTRKRDVRSMMDQIHMNLLSCIKSSRCIVRNQSTIIQYMNEKGILEIFSKNIQINYCEILNNLNEFSFHNLLMECKLLDFNLNVWGDSTLTNFFIEYHDSQEIELNFNLDCKIQKDFEFIDFINLIKLPNFSSNDTNNLIYQLAEYSLKVLTEPVFITKPSNIRRLIQNPLIISDQYKLLSRLEHLMSSDFCFDNSLNSNISLNEINKLFSNWSSTLIQNMPIFLFMNEKIFKVCGDLKSKINVSLNWMDNLLSIQNLCSKGYLSLNDDSKDSNIISSIDYIDINLHHNLLNIFFNLNKDNKQFKGIYNMLIHNINCQFHYFNYTVNLNTQSMIYSFLSVSPSDLPHNDDISSIKRKQRAILDKKTILECKFNGIAFNVSNVISKTIESLYFTLFIECLACTLCLERATMENQIKGSVCLGCLKLEFEPLKSMHVQSETSFIRVVVVDEQSSMQLPRFLLRANNEWYSIIVDQVEYTIESLDTILFYYEVAFNELLNVKMTTNSPSLMNIKKPAK</sequence>
<dbReference type="InterPro" id="IPR029636">
    <property type="entry name" value="Csf1"/>
</dbReference>
<feature type="domain" description="Csf1 N-terminal" evidence="1">
    <location>
        <begin position="226"/>
        <end position="590"/>
    </location>
</feature>
<dbReference type="PANTHER" id="PTHR32085">
    <property type="entry name" value="PROTEIN CSF1"/>
    <property type="match status" value="1"/>
</dbReference>
<keyword evidence="3" id="KW-1185">Reference proteome</keyword>